<organism evidence="1 2">
    <name type="scientific">Multifurca ochricompacta</name>
    <dbReference type="NCBI Taxonomy" id="376703"/>
    <lineage>
        <taxon>Eukaryota</taxon>
        <taxon>Fungi</taxon>
        <taxon>Dikarya</taxon>
        <taxon>Basidiomycota</taxon>
        <taxon>Agaricomycotina</taxon>
        <taxon>Agaricomycetes</taxon>
        <taxon>Russulales</taxon>
        <taxon>Russulaceae</taxon>
        <taxon>Multifurca</taxon>
    </lineage>
</organism>
<sequence>TVSEEEKSKVLIAAEILSIAKPMRWSFNNFQIISWSASTWLNWLAFSALMSFPRPKASSSDWTLTLKTFPITSFWLSI</sequence>
<protein>
    <submittedName>
        <fullName evidence="1">Uncharacterized protein</fullName>
    </submittedName>
</protein>
<dbReference type="AlphaFoldDB" id="A0AAD4LVE4"/>
<evidence type="ECO:0000313" key="1">
    <source>
        <dbReference type="EMBL" id="KAI0291641.1"/>
    </source>
</evidence>
<keyword evidence="2" id="KW-1185">Reference proteome</keyword>
<dbReference type="EMBL" id="WTXG01000150">
    <property type="protein sequence ID" value="KAI0291641.1"/>
    <property type="molecule type" value="Genomic_DNA"/>
</dbReference>
<evidence type="ECO:0000313" key="2">
    <source>
        <dbReference type="Proteomes" id="UP001203297"/>
    </source>
</evidence>
<gene>
    <name evidence="1" type="ORF">B0F90DRAFT_1775403</name>
</gene>
<name>A0AAD4LVE4_9AGAM</name>
<comment type="caution">
    <text evidence="1">The sequence shown here is derived from an EMBL/GenBank/DDBJ whole genome shotgun (WGS) entry which is preliminary data.</text>
</comment>
<reference evidence="1" key="1">
    <citation type="journal article" date="2022" name="New Phytol.">
        <title>Evolutionary transition to the ectomycorrhizal habit in the genomes of a hyperdiverse lineage of mushroom-forming fungi.</title>
        <authorList>
            <person name="Looney B."/>
            <person name="Miyauchi S."/>
            <person name="Morin E."/>
            <person name="Drula E."/>
            <person name="Courty P.E."/>
            <person name="Kohler A."/>
            <person name="Kuo A."/>
            <person name="LaButti K."/>
            <person name="Pangilinan J."/>
            <person name="Lipzen A."/>
            <person name="Riley R."/>
            <person name="Andreopoulos W."/>
            <person name="He G."/>
            <person name="Johnson J."/>
            <person name="Nolan M."/>
            <person name="Tritt A."/>
            <person name="Barry K.W."/>
            <person name="Grigoriev I.V."/>
            <person name="Nagy L.G."/>
            <person name="Hibbett D."/>
            <person name="Henrissat B."/>
            <person name="Matheny P.B."/>
            <person name="Labbe J."/>
            <person name="Martin F.M."/>
        </authorList>
    </citation>
    <scope>NUCLEOTIDE SEQUENCE</scope>
    <source>
        <strain evidence="1">BPL690</strain>
    </source>
</reference>
<accession>A0AAD4LVE4</accession>
<dbReference type="Proteomes" id="UP001203297">
    <property type="component" value="Unassembled WGS sequence"/>
</dbReference>
<feature type="non-terminal residue" evidence="1">
    <location>
        <position position="1"/>
    </location>
</feature>
<proteinExistence type="predicted"/>
<feature type="non-terminal residue" evidence="1">
    <location>
        <position position="78"/>
    </location>
</feature>